<comment type="caution">
    <text evidence="2">The sequence shown here is derived from an EMBL/GenBank/DDBJ whole genome shotgun (WGS) entry which is preliminary data.</text>
</comment>
<dbReference type="Pfam" id="PF13455">
    <property type="entry name" value="MUG113"/>
    <property type="match status" value="1"/>
</dbReference>
<gene>
    <name evidence="2" type="ORF">JKG61_08675</name>
</gene>
<dbReference type="EMBL" id="JAERTY010000004">
    <property type="protein sequence ID" value="MBL1408820.1"/>
    <property type="molecule type" value="Genomic_DNA"/>
</dbReference>
<organism evidence="2 3">
    <name type="scientific">Sphingobacterium faecale</name>
    <dbReference type="NCBI Taxonomy" id="2803775"/>
    <lineage>
        <taxon>Bacteria</taxon>
        <taxon>Pseudomonadati</taxon>
        <taxon>Bacteroidota</taxon>
        <taxon>Sphingobacteriia</taxon>
        <taxon>Sphingobacteriales</taxon>
        <taxon>Sphingobacteriaceae</taxon>
        <taxon>Sphingobacterium</taxon>
    </lineage>
</organism>
<feature type="domain" description="Bacteriophage T5 Orf172 DNA-binding" evidence="1">
    <location>
        <begin position="311"/>
        <end position="405"/>
    </location>
</feature>
<evidence type="ECO:0000259" key="1">
    <source>
        <dbReference type="SMART" id="SM00974"/>
    </source>
</evidence>
<proteinExistence type="predicted"/>
<protein>
    <submittedName>
        <fullName evidence="2">GIY-YIG nuclease family protein</fullName>
    </submittedName>
</protein>
<dbReference type="RefSeq" id="WP_202102581.1">
    <property type="nucleotide sequence ID" value="NZ_JAERTY010000004.1"/>
</dbReference>
<name>A0ABS1R3G2_9SPHI</name>
<dbReference type="Proteomes" id="UP000625283">
    <property type="component" value="Unassembled WGS sequence"/>
</dbReference>
<sequence>MDKKVYLSFDDIFADDEFNLLEVKTTARRITEEERLVQSFQEVNDFVEEHGRSPERSNGFRERMLAARLDGLIVDPSKVSVLSAFDSFGLLPVQEVLDTEFVAEDIMDVGVEEFDFASMEVTSFDDLLNADPFNLLGGVDEEQLQIFDTSNLPQVDKERERPDFVARRKRCKDFDRYEPLFKAVHAELGTGERKYVDFKAGTLQAGTFYIHKGVIFLLESIEVTRADHYKEDGTRVRFDGRTRCVFENGTESNMYLRSVEKMLYDEGLAISHSNRLNTEVLLKNAHVVSESDQESGFIYVLQSKSADPVIRGVKNLYKIGVARHSVEDRIKNAKDEATYLMADVHLISKVTCYNLDAYKFEQLMHTFFAEVCLDLEVADKNGMRTRPREWFVAPLDVIEEAVDLFVSGEIVKYRYDAGMERIVLR</sequence>
<keyword evidence="3" id="KW-1185">Reference proteome</keyword>
<evidence type="ECO:0000313" key="3">
    <source>
        <dbReference type="Proteomes" id="UP000625283"/>
    </source>
</evidence>
<dbReference type="SMART" id="SM00974">
    <property type="entry name" value="T5orf172"/>
    <property type="match status" value="1"/>
</dbReference>
<reference evidence="2 3" key="1">
    <citation type="submission" date="2021-01" db="EMBL/GenBank/DDBJ databases">
        <title>C459-1 draft genome sequence.</title>
        <authorList>
            <person name="Zhang X.-F."/>
        </authorList>
    </citation>
    <scope>NUCLEOTIDE SEQUENCE [LARGE SCALE GENOMIC DNA]</scope>
    <source>
        <strain evidence="3">C459-1</strain>
    </source>
</reference>
<accession>A0ABS1R3G2</accession>
<evidence type="ECO:0000313" key="2">
    <source>
        <dbReference type="EMBL" id="MBL1408820.1"/>
    </source>
</evidence>
<dbReference type="InterPro" id="IPR018306">
    <property type="entry name" value="Phage_T5_Orf172_DNA-bd"/>
</dbReference>